<dbReference type="Proteomes" id="UP000636800">
    <property type="component" value="Unassembled WGS sequence"/>
</dbReference>
<feature type="domain" description="PsbP C-terminal" evidence="1">
    <location>
        <begin position="85"/>
        <end position="237"/>
    </location>
</feature>
<dbReference type="AlphaFoldDB" id="A0A835R7H7"/>
<organism evidence="3 5">
    <name type="scientific">Vanilla planifolia</name>
    <name type="common">Vanilla</name>
    <dbReference type="NCBI Taxonomy" id="51239"/>
    <lineage>
        <taxon>Eukaryota</taxon>
        <taxon>Viridiplantae</taxon>
        <taxon>Streptophyta</taxon>
        <taxon>Embryophyta</taxon>
        <taxon>Tracheophyta</taxon>
        <taxon>Spermatophyta</taxon>
        <taxon>Magnoliopsida</taxon>
        <taxon>Liliopsida</taxon>
        <taxon>Asparagales</taxon>
        <taxon>Orchidaceae</taxon>
        <taxon>Vanilloideae</taxon>
        <taxon>Vanilleae</taxon>
        <taxon>Vanilla</taxon>
    </lineage>
</organism>
<dbReference type="OrthoDB" id="2020701at2759"/>
<sequence>MDLLSSTATATSSCGLANYAALLPFFVSHLPRRRPPRVVLVGNSALSWQEAKTTVRGTRRSFTFLLLNAFVAFSPSLADAPPLTLERYTDEAEGFTLLKPSAWPKLEKAGATVLFEEGNGSNNIGVVVSPVRLSSLKDFGTPDFVAGKLIQAERRKESTKYVELISAAERIGHGGLPVYEFEYMVDSSRGGMKRIFSSAFIDSKKLYLLNISYSDRPENPLDLNIRSALEQILHSFNKIYMP</sequence>
<evidence type="ECO:0000313" key="2">
    <source>
        <dbReference type="EMBL" id="KAG0485200.1"/>
    </source>
</evidence>
<dbReference type="EMBL" id="JADCNM010000004">
    <property type="protein sequence ID" value="KAG0486965.1"/>
    <property type="molecule type" value="Genomic_DNA"/>
</dbReference>
<evidence type="ECO:0000259" key="1">
    <source>
        <dbReference type="Pfam" id="PF01789"/>
    </source>
</evidence>
<dbReference type="InterPro" id="IPR002683">
    <property type="entry name" value="PsbP_C"/>
</dbReference>
<dbReference type="PANTHER" id="PTHR31407:SF3">
    <property type="entry name" value="PSBP DOMAIN-CONTAINING PROTEIN 2, CHLOROPLASTIC"/>
    <property type="match status" value="1"/>
</dbReference>
<dbReference type="SUPFAM" id="SSF55724">
    <property type="entry name" value="Mog1p/PsbP-like"/>
    <property type="match status" value="1"/>
</dbReference>
<evidence type="ECO:0000313" key="3">
    <source>
        <dbReference type="EMBL" id="KAG0486965.1"/>
    </source>
</evidence>
<evidence type="ECO:0000313" key="4">
    <source>
        <dbReference type="Proteomes" id="UP000636800"/>
    </source>
</evidence>
<dbReference type="Proteomes" id="UP000639772">
    <property type="component" value="Unassembled WGS sequence"/>
</dbReference>
<reference evidence="4 5" key="1">
    <citation type="journal article" date="2020" name="Nat. Food">
        <title>A phased Vanilla planifolia genome enables genetic improvement of flavour and production.</title>
        <authorList>
            <person name="Hasing T."/>
            <person name="Tang H."/>
            <person name="Brym M."/>
            <person name="Khazi F."/>
            <person name="Huang T."/>
            <person name="Chambers A.H."/>
        </authorList>
    </citation>
    <scope>NUCLEOTIDE SEQUENCE [LARGE SCALE GENOMIC DNA]</scope>
    <source>
        <tissue evidence="3">Leaf</tissue>
    </source>
</reference>
<dbReference type="InterPro" id="IPR016123">
    <property type="entry name" value="Mog1/PsbP_a/b/a-sand"/>
</dbReference>
<proteinExistence type="predicted"/>
<dbReference type="GO" id="GO:0009654">
    <property type="term" value="C:photosystem II oxygen evolving complex"/>
    <property type="evidence" value="ECO:0007669"/>
    <property type="project" value="InterPro"/>
</dbReference>
<dbReference type="Pfam" id="PF01789">
    <property type="entry name" value="PsbP"/>
    <property type="match status" value="1"/>
</dbReference>
<dbReference type="GO" id="GO:0015979">
    <property type="term" value="P:photosynthesis"/>
    <property type="evidence" value="ECO:0007669"/>
    <property type="project" value="InterPro"/>
</dbReference>
<gene>
    <name evidence="3" type="ORF">HPP92_009060</name>
    <name evidence="2" type="ORF">HPP92_009279</name>
</gene>
<dbReference type="Gene3D" id="3.40.1000.10">
    <property type="entry name" value="Mog1/PsbP, alpha/beta/alpha sandwich"/>
    <property type="match status" value="1"/>
</dbReference>
<comment type="caution">
    <text evidence="3">The sequence shown here is derived from an EMBL/GenBank/DDBJ whole genome shotgun (WGS) entry which is preliminary data.</text>
</comment>
<evidence type="ECO:0000313" key="5">
    <source>
        <dbReference type="Proteomes" id="UP000639772"/>
    </source>
</evidence>
<dbReference type="NCBIfam" id="NF040946">
    <property type="entry name" value="PSII_PsbP"/>
    <property type="match status" value="1"/>
</dbReference>
<name>A0A835R7H7_VANPL</name>
<accession>A0A835R7H7</accession>
<dbReference type="GO" id="GO:0019898">
    <property type="term" value="C:extrinsic component of membrane"/>
    <property type="evidence" value="ECO:0007669"/>
    <property type="project" value="InterPro"/>
</dbReference>
<dbReference type="PANTHER" id="PTHR31407">
    <property type="match status" value="1"/>
</dbReference>
<dbReference type="EMBL" id="JADCNL010000004">
    <property type="protein sequence ID" value="KAG0485200.1"/>
    <property type="molecule type" value="Genomic_DNA"/>
</dbReference>
<dbReference type="GO" id="GO:0005509">
    <property type="term" value="F:calcium ion binding"/>
    <property type="evidence" value="ECO:0007669"/>
    <property type="project" value="InterPro"/>
</dbReference>
<keyword evidence="4" id="KW-1185">Reference proteome</keyword>
<protein>
    <recommendedName>
        <fullName evidence="1">PsbP C-terminal domain-containing protein</fullName>
    </recommendedName>
</protein>